<dbReference type="EMBL" id="JAAMRR010001221">
    <property type="protein sequence ID" value="NGX98180.1"/>
    <property type="molecule type" value="Genomic_DNA"/>
</dbReference>
<reference evidence="2" key="1">
    <citation type="submission" date="2020-02" db="EMBL/GenBank/DDBJ databases">
        <title>Draft genome sequence of Candidatus Afipia apatlaquensis IBT-C3, a potential strain for decolorization of textile dyes.</title>
        <authorList>
            <person name="Sanchez-Reyes A."/>
            <person name="Breton-Deval L."/>
            <person name="Mangelson H."/>
            <person name="Sanchez-Flores A."/>
        </authorList>
    </citation>
    <scope>NUCLEOTIDE SEQUENCE [LARGE SCALE GENOMIC DNA]</scope>
    <source>
        <strain evidence="2">IBT-C3</strain>
    </source>
</reference>
<proteinExistence type="predicted"/>
<feature type="region of interest" description="Disordered" evidence="1">
    <location>
        <begin position="51"/>
        <end position="74"/>
    </location>
</feature>
<evidence type="ECO:0000256" key="1">
    <source>
        <dbReference type="SAM" id="MobiDB-lite"/>
    </source>
</evidence>
<protein>
    <recommendedName>
        <fullName evidence="4">Addiction module protein</fullName>
    </recommendedName>
</protein>
<gene>
    <name evidence="2" type="ORF">G4V63_24140</name>
</gene>
<evidence type="ECO:0000313" key="2">
    <source>
        <dbReference type="EMBL" id="NGX98180.1"/>
    </source>
</evidence>
<accession>A0A7C9RJA0</accession>
<comment type="caution">
    <text evidence="2">The sequence shown here is derived from an EMBL/GenBank/DDBJ whole genome shotgun (WGS) entry which is preliminary data.</text>
</comment>
<evidence type="ECO:0000313" key="3">
    <source>
        <dbReference type="Proteomes" id="UP000480266"/>
    </source>
</evidence>
<name>A0A7C9RJA0_9BRAD</name>
<dbReference type="AlphaFoldDB" id="A0A7C9RJA0"/>
<evidence type="ECO:0008006" key="4">
    <source>
        <dbReference type="Google" id="ProtNLM"/>
    </source>
</evidence>
<keyword evidence="3" id="KW-1185">Reference proteome</keyword>
<organism evidence="2 3">
    <name type="scientific">Candidatus Afipia apatlaquensis</name>
    <dbReference type="NCBI Taxonomy" id="2712852"/>
    <lineage>
        <taxon>Bacteria</taxon>
        <taxon>Pseudomonadati</taxon>
        <taxon>Pseudomonadota</taxon>
        <taxon>Alphaproteobacteria</taxon>
        <taxon>Hyphomicrobiales</taxon>
        <taxon>Nitrobacteraceae</taxon>
        <taxon>Afipia</taxon>
    </lineage>
</organism>
<dbReference type="Proteomes" id="UP000480266">
    <property type="component" value="Unassembled WGS sequence"/>
</dbReference>
<sequence>MDRCREVWKGRLRRARAPKLAELDVAVMRAIESGGDTSDLARKKQALRDVTKHPDIEAAKTPEELKAVWPEELK</sequence>